<dbReference type="EMBL" id="JAAGSC010000037">
    <property type="protein sequence ID" value="NDY95131.1"/>
    <property type="molecule type" value="Genomic_DNA"/>
</dbReference>
<sequence length="537" mass="58047">MTSLRLRAGFVLFGLILMAAVASPAAAFKVTGSFTGWWDQPDEQNHGLIIAISRLPGGDQTAVVFWAHYNDSGSPTWLLAQGPLRDDTIEADLFQVRGVNFMQASGTRPDAEERIGTFEIVFENCDRGEVSYTTELPAVGAGGFAIQRLTTVPGMECSGGVSDNVPPSAPPEKFEIDLDPTPDYPDAQGEAEWVMRPGSAEFEIEIEDVQPGEYSVVVGGEERGTLVAVMDDDDDDWAEGELEFRSPQRGDKPLLDFDPRGQSIEVFLDGELVLSSDAPEEGTPVGEGKGPGFGGQEIEVEMTNSGVYSDGEASAELERERRLVSFEIEVEDIPVGEYPVWVDMTEVGVISVELDDDGDTEGELEFRFPLTAGYPLLDFDPRGSLIEIVEGDTTLFFVDFPSSGDDSNSDRPGHGGPGGKGPGPDLEIDFDLPNEGVYPDASAEAQYEIDEDGREFEVEIDDVPAGTYTLTVAGVERGDIVAVVDEDDDDGFNAEGKITFSDPRDSDDELLNFNVRGESIEILEGGTVIFSGTFPNR</sequence>
<keyword evidence="2" id="KW-0732">Signal</keyword>
<dbReference type="AlphaFoldDB" id="A0A845V4H2"/>
<feature type="region of interest" description="Disordered" evidence="1">
    <location>
        <begin position="399"/>
        <end position="434"/>
    </location>
</feature>
<dbReference type="Proteomes" id="UP000484885">
    <property type="component" value="Unassembled WGS sequence"/>
</dbReference>
<evidence type="ECO:0000256" key="2">
    <source>
        <dbReference type="SAM" id="SignalP"/>
    </source>
</evidence>
<name>A0A845V4H2_9GAMM</name>
<feature type="signal peptide" evidence="2">
    <location>
        <begin position="1"/>
        <end position="27"/>
    </location>
</feature>
<evidence type="ECO:0000313" key="4">
    <source>
        <dbReference type="Proteomes" id="UP000484885"/>
    </source>
</evidence>
<gene>
    <name evidence="3" type="ORF">G3I74_05255</name>
</gene>
<accession>A0A845V4H2</accession>
<comment type="caution">
    <text evidence="3">The sequence shown here is derived from an EMBL/GenBank/DDBJ whole genome shotgun (WGS) entry which is preliminary data.</text>
</comment>
<protein>
    <submittedName>
        <fullName evidence="3">Uncharacterized protein</fullName>
    </submittedName>
</protein>
<organism evidence="3 4">
    <name type="scientific">Wenzhouxiangella limi</name>
    <dbReference type="NCBI Taxonomy" id="2707351"/>
    <lineage>
        <taxon>Bacteria</taxon>
        <taxon>Pseudomonadati</taxon>
        <taxon>Pseudomonadota</taxon>
        <taxon>Gammaproteobacteria</taxon>
        <taxon>Chromatiales</taxon>
        <taxon>Wenzhouxiangellaceae</taxon>
        <taxon>Wenzhouxiangella</taxon>
    </lineage>
</organism>
<evidence type="ECO:0000313" key="3">
    <source>
        <dbReference type="EMBL" id="NDY95131.1"/>
    </source>
</evidence>
<feature type="chain" id="PRO_5032512220" evidence="2">
    <location>
        <begin position="28"/>
        <end position="537"/>
    </location>
</feature>
<evidence type="ECO:0000256" key="1">
    <source>
        <dbReference type="SAM" id="MobiDB-lite"/>
    </source>
</evidence>
<reference evidence="3 4" key="1">
    <citation type="submission" date="2020-02" db="EMBL/GenBank/DDBJ databases">
        <authorList>
            <person name="Zhang X.-Y."/>
        </authorList>
    </citation>
    <scope>NUCLEOTIDE SEQUENCE [LARGE SCALE GENOMIC DNA]</scope>
    <source>
        <strain evidence="3 4">C33</strain>
    </source>
</reference>
<keyword evidence="4" id="KW-1185">Reference proteome</keyword>
<proteinExistence type="predicted"/>